<keyword evidence="2" id="KW-0472">Membrane</keyword>
<keyword evidence="2" id="KW-0812">Transmembrane</keyword>
<proteinExistence type="predicted"/>
<organism evidence="3 4">
    <name type="scientific">Xanthocytophaga agilis</name>
    <dbReference type="NCBI Taxonomy" id="3048010"/>
    <lineage>
        <taxon>Bacteria</taxon>
        <taxon>Pseudomonadati</taxon>
        <taxon>Bacteroidota</taxon>
        <taxon>Cytophagia</taxon>
        <taxon>Cytophagales</taxon>
        <taxon>Rhodocytophagaceae</taxon>
        <taxon>Xanthocytophaga</taxon>
    </lineage>
</organism>
<comment type="caution">
    <text evidence="3">The sequence shown here is derived from an EMBL/GenBank/DDBJ whole genome shotgun (WGS) entry which is preliminary data.</text>
</comment>
<feature type="transmembrane region" description="Helical" evidence="2">
    <location>
        <begin position="177"/>
        <end position="197"/>
    </location>
</feature>
<protein>
    <submittedName>
        <fullName evidence="3">Uncharacterized protein</fullName>
    </submittedName>
</protein>
<gene>
    <name evidence="3" type="ORF">QNI22_08430</name>
</gene>
<name>A0AAE3QZ18_9BACT</name>
<feature type="coiled-coil region" evidence="1">
    <location>
        <begin position="15"/>
        <end position="73"/>
    </location>
</feature>
<feature type="coiled-coil region" evidence="1">
    <location>
        <begin position="858"/>
        <end position="885"/>
    </location>
</feature>
<keyword evidence="2" id="KW-1133">Transmembrane helix</keyword>
<dbReference type="PANTHER" id="PTHR38019:SF1">
    <property type="entry name" value="N-ACETYLTRANSFERASE DOMAIN-CONTAINING PROTEIN"/>
    <property type="match status" value="1"/>
</dbReference>
<dbReference type="EMBL" id="JASJOU010000002">
    <property type="protein sequence ID" value="MDJ1500669.1"/>
    <property type="molecule type" value="Genomic_DNA"/>
</dbReference>
<keyword evidence="1" id="KW-0175">Coiled coil</keyword>
<accession>A0AAE3QZ18</accession>
<reference evidence="3" key="1">
    <citation type="submission" date="2023-05" db="EMBL/GenBank/DDBJ databases">
        <authorList>
            <person name="Zhang X."/>
        </authorList>
    </citation>
    <scope>NUCLEOTIDE SEQUENCE</scope>
    <source>
        <strain evidence="3">BD1B2-1</strain>
    </source>
</reference>
<evidence type="ECO:0000313" key="3">
    <source>
        <dbReference type="EMBL" id="MDJ1500669.1"/>
    </source>
</evidence>
<keyword evidence="4" id="KW-1185">Reference proteome</keyword>
<dbReference type="RefSeq" id="WP_314510193.1">
    <property type="nucleotide sequence ID" value="NZ_JASJOU010000002.1"/>
</dbReference>
<dbReference type="PANTHER" id="PTHR38019">
    <property type="entry name" value="KDA ANTIGEN P200, PUTATIVE-RELATED"/>
    <property type="match status" value="1"/>
</dbReference>
<feature type="transmembrane region" description="Helical" evidence="2">
    <location>
        <begin position="749"/>
        <end position="770"/>
    </location>
</feature>
<feature type="coiled-coil region" evidence="1">
    <location>
        <begin position="622"/>
        <end position="708"/>
    </location>
</feature>
<evidence type="ECO:0000256" key="2">
    <source>
        <dbReference type="SAM" id="Phobius"/>
    </source>
</evidence>
<evidence type="ECO:0000313" key="4">
    <source>
        <dbReference type="Proteomes" id="UP001232063"/>
    </source>
</evidence>
<dbReference type="AlphaFoldDB" id="A0AAE3QZ18"/>
<feature type="coiled-coil region" evidence="1">
    <location>
        <begin position="448"/>
        <end position="507"/>
    </location>
</feature>
<evidence type="ECO:0000256" key="1">
    <source>
        <dbReference type="SAM" id="Coils"/>
    </source>
</evidence>
<sequence length="910" mass="100096">MAANTKEYKLVLNGVTTAISSIGELKEEIESLENQLDSAKFGSKEFSDLQRKLQAANTQMEIFEQSVEKLTIEQKLGTIAAAGESLAGAFSIATAASAAFGKSIGLSEEQVQKYQQSVETVLLALQGYKSLMEGLTGENLKNLKSMLGLSSAGLEVAQNTGKATLASKLFGSVTKTAIISTGIGIFLIALGAIISNFDTIKAKVIAFAKSFEPVNKAITFFETKVGGFSQLFSGALEAGKQFFKSIVTLGSNAFDVITSGFDQAARDKFLKDFSSFGSSVSAAFYRGVDEKNKELAEEATNKLLQLTIDSNKRLQAQQEASGKDSFAIRKKIADDELKLLKSQLKAIEDIESEDYQNKKKEVLDKESEITILVLAKRKELADKAKEIRQKDLQAELDILQAKLNAQKTLLDDDNLPESKRLKILADIRQKELVLLDKTTQQQLAQEDLTTKQKEVITLQSANKRLEIEKDYNQSVLDIQKEASEKQKELQKKNLDAQEKTMQESIRRLGFTVDDTTATEEKRLEALKQSESKHIELLRNQLLRRKSEEKLTNDELLALNTDYYNNIYEITVATEEKRKEIIDSSQKQISEKYITGLSEITSQTLTAVNTLISVFQQSFDSQIEVIDERIEKSKEKIDQLTEQYEEAADNINSLEEKLLEATGSQREAIIQQLEDEREKRAQLAAEREAEDARQKKSEAEKAKLQKETQKQIQVTTRLSQIATAVNQTATAVSAVQAGIEAIKSGSKVPFPGNIIAIVAALAAVVAAVASAKQLATKVKMADGGLLSGPSHSNGGIPVGNTGIEVEGNEYVTNKRATANNLSALETINRMGDKVRFKAVPVMKMETGGVIPDLNTTTQINQSNNSASEILSELKRLNQTNTALANRPVQVDVTEITKKQAQITNIKEYSVS</sequence>
<dbReference type="Proteomes" id="UP001232063">
    <property type="component" value="Unassembled WGS sequence"/>
</dbReference>